<accession>A0A8S3GEC4</accession>
<feature type="non-terminal residue" evidence="1">
    <location>
        <position position="1"/>
    </location>
</feature>
<gene>
    <name evidence="1" type="ORF">BYL167_LOCUS74165</name>
</gene>
<reference evidence="1" key="1">
    <citation type="submission" date="2021-02" db="EMBL/GenBank/DDBJ databases">
        <authorList>
            <person name="Nowell W R."/>
        </authorList>
    </citation>
    <scope>NUCLEOTIDE SEQUENCE</scope>
</reference>
<evidence type="ECO:0000313" key="1">
    <source>
        <dbReference type="EMBL" id="CAF5159444.1"/>
    </source>
</evidence>
<dbReference type="EMBL" id="CAJOBH010264344">
    <property type="protein sequence ID" value="CAF5159444.1"/>
    <property type="molecule type" value="Genomic_DNA"/>
</dbReference>
<dbReference type="AlphaFoldDB" id="A0A8S3GEC4"/>
<proteinExistence type="predicted"/>
<comment type="caution">
    <text evidence="1">The sequence shown here is derived from an EMBL/GenBank/DDBJ whole genome shotgun (WGS) entry which is preliminary data.</text>
</comment>
<dbReference type="SUPFAM" id="SSF117839">
    <property type="entry name" value="WWE domain"/>
    <property type="match status" value="1"/>
</dbReference>
<name>A0A8S3GEC4_9BILA</name>
<sequence length="140" mass="16195">AQSFSTKSQITNKDDILNWSQDTINKYYDYCLKQGVIPTLDLENVSLELAGPKDAVHEAEKYFLELNNETLKEAHIHSVARGVVWSVEQSPSTDIWEQYSFKLNGMIEDAFLKKHLHLDFQNDTDEKCRIVFSSMEQHRG</sequence>
<evidence type="ECO:0000313" key="2">
    <source>
        <dbReference type="Proteomes" id="UP000681967"/>
    </source>
</evidence>
<protein>
    <submittedName>
        <fullName evidence="1">Uncharacterized protein</fullName>
    </submittedName>
</protein>
<feature type="non-terminal residue" evidence="1">
    <location>
        <position position="140"/>
    </location>
</feature>
<dbReference type="InterPro" id="IPR037197">
    <property type="entry name" value="WWE_dom_sf"/>
</dbReference>
<organism evidence="1 2">
    <name type="scientific">Rotaria magnacalcarata</name>
    <dbReference type="NCBI Taxonomy" id="392030"/>
    <lineage>
        <taxon>Eukaryota</taxon>
        <taxon>Metazoa</taxon>
        <taxon>Spiralia</taxon>
        <taxon>Gnathifera</taxon>
        <taxon>Rotifera</taxon>
        <taxon>Eurotatoria</taxon>
        <taxon>Bdelloidea</taxon>
        <taxon>Philodinida</taxon>
        <taxon>Philodinidae</taxon>
        <taxon>Rotaria</taxon>
    </lineage>
</organism>
<dbReference type="Proteomes" id="UP000681967">
    <property type="component" value="Unassembled WGS sequence"/>
</dbReference>